<organism evidence="1 2">
    <name type="scientific">Natronoglycomyces albus</name>
    <dbReference type="NCBI Taxonomy" id="2811108"/>
    <lineage>
        <taxon>Bacteria</taxon>
        <taxon>Bacillati</taxon>
        <taxon>Actinomycetota</taxon>
        <taxon>Actinomycetes</taxon>
        <taxon>Glycomycetales</taxon>
        <taxon>Glycomycetaceae</taxon>
        <taxon>Natronoglycomyces</taxon>
    </lineage>
</organism>
<protein>
    <submittedName>
        <fullName evidence="1">Uncharacterized protein</fullName>
    </submittedName>
</protein>
<accession>A0A895XS36</accession>
<evidence type="ECO:0000313" key="2">
    <source>
        <dbReference type="Proteomes" id="UP000662939"/>
    </source>
</evidence>
<keyword evidence="2" id="KW-1185">Reference proteome</keyword>
<sequence>MAHDEQADPRFGPENSVEFEVVRFVVDDGLANSNFLGAGEVTESSHRQAGLPGIESVQTALFDHSPLFGNQLGGHTEQLGCLLTRQPAKNRHHTEFTHSFLPNW</sequence>
<dbReference type="AlphaFoldDB" id="A0A895XS36"/>
<proteinExistence type="predicted"/>
<gene>
    <name evidence="1" type="ORF">JQS30_06255</name>
</gene>
<evidence type="ECO:0000313" key="1">
    <source>
        <dbReference type="EMBL" id="QSB06502.1"/>
    </source>
</evidence>
<dbReference type="RefSeq" id="WP_213172513.1">
    <property type="nucleotide sequence ID" value="NZ_CP070496.1"/>
</dbReference>
<dbReference type="Proteomes" id="UP000662939">
    <property type="component" value="Chromosome"/>
</dbReference>
<dbReference type="EMBL" id="CP070496">
    <property type="protein sequence ID" value="QSB06502.1"/>
    <property type="molecule type" value="Genomic_DNA"/>
</dbReference>
<dbReference type="KEGG" id="nav:JQS30_06255"/>
<name>A0A895XS36_9ACTN</name>
<reference evidence="1" key="1">
    <citation type="submission" date="2021-02" db="EMBL/GenBank/DDBJ databases">
        <title>Natronoglycomyces albus gen. nov., sp. nov, a haloalkaliphilic actinobacterium from a soda solonchak soil.</title>
        <authorList>
            <person name="Sorokin D.Y."/>
            <person name="Khijniak T.V."/>
            <person name="Zakharycheva A.P."/>
            <person name="Boueva O.V."/>
            <person name="Ariskina E.V."/>
            <person name="Hahnke R.L."/>
            <person name="Bunk B."/>
            <person name="Sproer C."/>
            <person name="Schumann P."/>
            <person name="Evtushenko L.I."/>
            <person name="Kublanov I.V."/>
        </authorList>
    </citation>
    <scope>NUCLEOTIDE SEQUENCE</scope>
    <source>
        <strain evidence="1">DSM 106290</strain>
    </source>
</reference>